<dbReference type="Gene3D" id="3.40.1440.10">
    <property type="entry name" value="GIY-YIG endonuclease"/>
    <property type="match status" value="1"/>
</dbReference>
<evidence type="ECO:0000256" key="1">
    <source>
        <dbReference type="ARBA" id="ARBA00007435"/>
    </source>
</evidence>
<dbReference type="PANTHER" id="PTHR34477">
    <property type="entry name" value="UPF0213 PROTEIN YHBQ"/>
    <property type="match status" value="1"/>
</dbReference>
<evidence type="ECO:0000313" key="3">
    <source>
        <dbReference type="EMBL" id="MCW9706546.1"/>
    </source>
</evidence>
<organism evidence="3 4">
    <name type="scientific">Fodinibius salsisoli</name>
    <dbReference type="NCBI Taxonomy" id="2820877"/>
    <lineage>
        <taxon>Bacteria</taxon>
        <taxon>Pseudomonadati</taxon>
        <taxon>Balneolota</taxon>
        <taxon>Balneolia</taxon>
        <taxon>Balneolales</taxon>
        <taxon>Balneolaceae</taxon>
        <taxon>Fodinibius</taxon>
    </lineage>
</organism>
<reference evidence="3 4" key="1">
    <citation type="submission" date="2021-03" db="EMBL/GenBank/DDBJ databases">
        <title>Aliifodinibius sp. nov., a new bacterium isolated from saline soil.</title>
        <authorList>
            <person name="Galisteo C."/>
            <person name="De La Haba R."/>
            <person name="Sanchez-Porro C."/>
            <person name="Ventosa A."/>
        </authorList>
    </citation>
    <scope>NUCLEOTIDE SEQUENCE [LARGE SCALE GENOMIC DNA]</scope>
    <source>
        <strain evidence="3 4">1BSP15-2V2</strain>
    </source>
</reference>
<evidence type="ECO:0000313" key="4">
    <source>
        <dbReference type="Proteomes" id="UP001207918"/>
    </source>
</evidence>
<evidence type="ECO:0000259" key="2">
    <source>
        <dbReference type="PROSITE" id="PS50164"/>
    </source>
</evidence>
<gene>
    <name evidence="3" type="ORF">J6I44_06750</name>
</gene>
<dbReference type="InterPro" id="IPR050190">
    <property type="entry name" value="UPF0213_domain"/>
</dbReference>
<dbReference type="InterPro" id="IPR000305">
    <property type="entry name" value="GIY-YIG_endonuc"/>
</dbReference>
<accession>A0ABT3PKT2</accession>
<dbReference type="PROSITE" id="PS50164">
    <property type="entry name" value="GIY_YIG"/>
    <property type="match status" value="1"/>
</dbReference>
<dbReference type="InterPro" id="IPR035901">
    <property type="entry name" value="GIY-YIG_endonuc_sf"/>
</dbReference>
<feature type="domain" description="GIY-YIG" evidence="2">
    <location>
        <begin position="2"/>
        <end position="77"/>
    </location>
</feature>
<keyword evidence="4" id="KW-1185">Reference proteome</keyword>
<dbReference type="SUPFAM" id="SSF82771">
    <property type="entry name" value="GIY-YIG endonuclease"/>
    <property type="match status" value="1"/>
</dbReference>
<proteinExistence type="inferred from homology"/>
<dbReference type="Pfam" id="PF01541">
    <property type="entry name" value="GIY-YIG"/>
    <property type="match status" value="1"/>
</dbReference>
<dbReference type="EMBL" id="JAGGJA010000004">
    <property type="protein sequence ID" value="MCW9706546.1"/>
    <property type="molecule type" value="Genomic_DNA"/>
</dbReference>
<protein>
    <submittedName>
        <fullName evidence="3">GIY-YIG nuclease family protein</fullName>
    </submittedName>
</protein>
<dbReference type="PANTHER" id="PTHR34477:SF1">
    <property type="entry name" value="UPF0213 PROTEIN YHBQ"/>
    <property type="match status" value="1"/>
</dbReference>
<comment type="similarity">
    <text evidence="1">Belongs to the UPF0213 family.</text>
</comment>
<sequence length="81" mass="9803">MRNWFVYMIRCTNGSLYTGSTNNVIRRWHQHRRGNGAKYLQAHEPKEVVFVEEHPNRSKACQREYEIKQLNKHEKEALIIY</sequence>
<comment type="caution">
    <text evidence="3">The sequence shown here is derived from an EMBL/GenBank/DDBJ whole genome shotgun (WGS) entry which is preliminary data.</text>
</comment>
<dbReference type="Proteomes" id="UP001207918">
    <property type="component" value="Unassembled WGS sequence"/>
</dbReference>
<dbReference type="RefSeq" id="WP_265765268.1">
    <property type="nucleotide sequence ID" value="NZ_JAGGJA010000004.1"/>
</dbReference>
<dbReference type="CDD" id="cd10456">
    <property type="entry name" value="GIY-YIG_UPF0213"/>
    <property type="match status" value="1"/>
</dbReference>
<name>A0ABT3PKT2_9BACT</name>